<proteinExistence type="evidence at transcript level"/>
<organism evidence="1">
    <name type="scientific">Phakopsora pachyrhizi</name>
    <name type="common">Asian soybean rust disease fungus</name>
    <dbReference type="NCBI Taxonomy" id="170000"/>
    <lineage>
        <taxon>Eukaryota</taxon>
        <taxon>Fungi</taxon>
        <taxon>Dikarya</taxon>
        <taxon>Basidiomycota</taxon>
        <taxon>Pucciniomycotina</taxon>
        <taxon>Pucciniomycetes</taxon>
        <taxon>Pucciniales</taxon>
        <taxon>Phakopsoraceae</taxon>
        <taxon>Phakopsora</taxon>
    </lineage>
</organism>
<evidence type="ECO:0000313" key="1">
    <source>
        <dbReference type="EMBL" id="ALL41183.1"/>
    </source>
</evidence>
<dbReference type="EMBL" id="KT247094">
    <property type="protein sequence ID" value="ALL41183.1"/>
    <property type="molecule type" value="mRNA"/>
</dbReference>
<sequence length="81" mass="8732">MHSCSAPSSIGLALTAVFALDGKNKLANIKFLITHFPWDSTQQNCGDSNCFFSSKPCSLFNFLVTCTVSLCGLTSFFGDVQ</sequence>
<dbReference type="AlphaFoldDB" id="A0A0S1MJW1"/>
<protein>
    <submittedName>
        <fullName evidence="1">Uncharacterized protein</fullName>
    </submittedName>
</protein>
<accession>A0A0S1MJW1</accession>
<name>A0A0S1MJW1_PHAPC</name>
<reference evidence="1" key="1">
    <citation type="submission" date="2015-07" db="EMBL/GenBank/DDBJ databases">
        <title>Elucidating the P. pachyrhizi secretome and potential effectors.</title>
        <authorList>
            <person name="de Carvalho M.C.C.G."/>
            <person name="Nascimento L.C."/>
            <person name="Darben L.M."/>
            <person name="Polizel-Podanosqui A.M."/>
            <person name="Lopes-Caitar V.S."/>
            <person name="Rocha C.S."/>
            <person name="Qi M."/>
            <person name="Carazolle M."/>
            <person name="Kuwahara M.K."/>
            <person name="Pereira G.A.G."/>
            <person name="Abdelnoor R.V."/>
            <person name="Whitham S.A."/>
            <person name="Marcelino-Guimaraes F.C."/>
        </authorList>
    </citation>
    <scope>NUCLEOTIDE SEQUENCE</scope>
</reference>